<dbReference type="Pfam" id="PF00582">
    <property type="entry name" value="Usp"/>
    <property type="match status" value="1"/>
</dbReference>
<gene>
    <name evidence="3" type="ORF">ETSY2_27130</name>
</gene>
<dbReference type="PANTHER" id="PTHR46268:SF6">
    <property type="entry name" value="UNIVERSAL STRESS PROTEIN UP12"/>
    <property type="match status" value="1"/>
</dbReference>
<feature type="domain" description="UspA" evidence="2">
    <location>
        <begin position="17"/>
        <end position="134"/>
    </location>
</feature>
<dbReference type="HOGENOM" id="CLU_1890054_0_0_7"/>
<dbReference type="Gene3D" id="3.40.50.620">
    <property type="entry name" value="HUPs"/>
    <property type="match status" value="1"/>
</dbReference>
<keyword evidence="4" id="KW-1185">Reference proteome</keyword>
<evidence type="ECO:0000256" key="1">
    <source>
        <dbReference type="ARBA" id="ARBA00008791"/>
    </source>
</evidence>
<comment type="similarity">
    <text evidence="1">Belongs to the universal stress protein A family.</text>
</comment>
<comment type="caution">
    <text evidence="3">The sequence shown here is derived from an EMBL/GenBank/DDBJ whole genome shotgun (WGS) entry which is preliminary data.</text>
</comment>
<dbReference type="Proteomes" id="UP000019140">
    <property type="component" value="Unassembled WGS sequence"/>
</dbReference>
<dbReference type="InterPro" id="IPR006015">
    <property type="entry name" value="Universal_stress_UspA"/>
</dbReference>
<evidence type="ECO:0000313" key="4">
    <source>
        <dbReference type="Proteomes" id="UP000019140"/>
    </source>
</evidence>
<dbReference type="CDD" id="cd00293">
    <property type="entry name" value="USP-like"/>
    <property type="match status" value="1"/>
</dbReference>
<feature type="non-terminal residue" evidence="3">
    <location>
        <position position="1"/>
    </location>
</feature>
<proteinExistence type="inferred from homology"/>
<dbReference type="AlphaFoldDB" id="W4M507"/>
<organism evidence="3 4">
    <name type="scientific">Candidatus Entotheonella gemina</name>
    <dbReference type="NCBI Taxonomy" id="1429439"/>
    <lineage>
        <taxon>Bacteria</taxon>
        <taxon>Pseudomonadati</taxon>
        <taxon>Nitrospinota/Tectimicrobiota group</taxon>
        <taxon>Candidatus Tectimicrobiota</taxon>
        <taxon>Candidatus Entotheonellia</taxon>
        <taxon>Candidatus Entotheonellales</taxon>
        <taxon>Candidatus Entotheonellaceae</taxon>
        <taxon>Candidatus Entotheonella</taxon>
    </lineage>
</organism>
<name>W4M507_9BACT</name>
<evidence type="ECO:0000313" key="3">
    <source>
        <dbReference type="EMBL" id="ETX04727.1"/>
    </source>
</evidence>
<dbReference type="EMBL" id="AZHX01001141">
    <property type="protein sequence ID" value="ETX04727.1"/>
    <property type="molecule type" value="Genomic_DNA"/>
</dbReference>
<dbReference type="InterPro" id="IPR014729">
    <property type="entry name" value="Rossmann-like_a/b/a_fold"/>
</dbReference>
<accession>W4M507</accession>
<protein>
    <recommendedName>
        <fullName evidence="2">UspA domain-containing protein</fullName>
    </recommendedName>
</protein>
<dbReference type="PANTHER" id="PTHR46268">
    <property type="entry name" value="STRESS RESPONSE PROTEIN NHAX"/>
    <property type="match status" value="1"/>
</dbReference>
<dbReference type="SUPFAM" id="SSF52402">
    <property type="entry name" value="Adenine nucleotide alpha hydrolases-like"/>
    <property type="match status" value="1"/>
</dbReference>
<sequence>PARLSCYIWRPGKWERARRELNAHLTLIHVIQSLSEAGMDMASALTAEHLATLEQELTQHLEGYLQRVKNAGAEGDLVIGHGTPFVETIEAVKARQIDLIIMGSHGRTGFSHVLLGSMAEKLVRLAPCPVLVVR</sequence>
<evidence type="ECO:0000259" key="2">
    <source>
        <dbReference type="Pfam" id="PF00582"/>
    </source>
</evidence>
<reference evidence="3 4" key="1">
    <citation type="journal article" date="2014" name="Nature">
        <title>An environmental bacterial taxon with a large and distinct metabolic repertoire.</title>
        <authorList>
            <person name="Wilson M.C."/>
            <person name="Mori T."/>
            <person name="Ruckert C."/>
            <person name="Uria A.R."/>
            <person name="Helf M.J."/>
            <person name="Takada K."/>
            <person name="Gernert C."/>
            <person name="Steffens U.A."/>
            <person name="Heycke N."/>
            <person name="Schmitt S."/>
            <person name="Rinke C."/>
            <person name="Helfrich E.J."/>
            <person name="Brachmann A.O."/>
            <person name="Gurgui C."/>
            <person name="Wakimoto T."/>
            <person name="Kracht M."/>
            <person name="Crusemann M."/>
            <person name="Hentschel U."/>
            <person name="Abe I."/>
            <person name="Matsunaga S."/>
            <person name="Kalinowski J."/>
            <person name="Takeyama H."/>
            <person name="Piel J."/>
        </authorList>
    </citation>
    <scope>NUCLEOTIDE SEQUENCE [LARGE SCALE GENOMIC DNA]</scope>
    <source>
        <strain evidence="4">TSY2</strain>
    </source>
</reference>
<dbReference type="InterPro" id="IPR006016">
    <property type="entry name" value="UspA"/>
</dbReference>
<dbReference type="PRINTS" id="PR01438">
    <property type="entry name" value="UNVRSLSTRESS"/>
</dbReference>